<reference evidence="3" key="1">
    <citation type="submission" date="2014-04" db="EMBL/GenBank/DDBJ databases">
        <title>Evolutionary Origins and Diversification of the Mycorrhizal Mutualists.</title>
        <authorList>
            <consortium name="DOE Joint Genome Institute"/>
            <consortium name="Mycorrhizal Genomics Consortium"/>
            <person name="Kohler A."/>
            <person name="Kuo A."/>
            <person name="Nagy L.G."/>
            <person name="Floudas D."/>
            <person name="Copeland A."/>
            <person name="Barry K.W."/>
            <person name="Cichocki N."/>
            <person name="Veneault-Fourrey C."/>
            <person name="LaButti K."/>
            <person name="Lindquist E.A."/>
            <person name="Lipzen A."/>
            <person name="Lundell T."/>
            <person name="Morin E."/>
            <person name="Murat C."/>
            <person name="Riley R."/>
            <person name="Ohm R."/>
            <person name="Sun H."/>
            <person name="Tunlid A."/>
            <person name="Henrissat B."/>
            <person name="Grigoriev I.V."/>
            <person name="Hibbett D.S."/>
            <person name="Martin F."/>
        </authorList>
    </citation>
    <scope>NUCLEOTIDE SEQUENCE [LARGE SCALE GENOMIC DNA]</scope>
    <source>
        <strain evidence="3">FD-334 SS-4</strain>
    </source>
</reference>
<dbReference type="Proteomes" id="UP000054270">
    <property type="component" value="Unassembled WGS sequence"/>
</dbReference>
<feature type="compositionally biased region" description="Acidic residues" evidence="1">
    <location>
        <begin position="113"/>
        <end position="122"/>
    </location>
</feature>
<proteinExistence type="predicted"/>
<evidence type="ECO:0000256" key="1">
    <source>
        <dbReference type="SAM" id="MobiDB-lite"/>
    </source>
</evidence>
<dbReference type="AlphaFoldDB" id="A0A0D2NEC9"/>
<keyword evidence="3" id="KW-1185">Reference proteome</keyword>
<evidence type="ECO:0000313" key="2">
    <source>
        <dbReference type="EMBL" id="KJA15021.1"/>
    </source>
</evidence>
<gene>
    <name evidence="2" type="ORF">HYPSUDRAFT_59059</name>
</gene>
<dbReference type="EMBL" id="KN817657">
    <property type="protein sequence ID" value="KJA15021.1"/>
    <property type="molecule type" value="Genomic_DNA"/>
</dbReference>
<evidence type="ECO:0000313" key="3">
    <source>
        <dbReference type="Proteomes" id="UP000054270"/>
    </source>
</evidence>
<sequence length="295" mass="31688">MLPLPLPALRFVGRNLARNCTKKRRAGRWKWSVAAAEVVEPDKSPASATSTRMCADTLSDVPSGRPILTRSGAVFSPYATIEAVENTFGPGLHELLKAAVAAEDNPGSHNDDPGVEGDENETPSEGNVCLNTQPICSQDRNKMHAAPTLSPSLTVEDPMRGPGPATKGSEQPFSQSRGNRQRKRKREANIIENGYSPSPKMLKRHVYTATPVETGLNVQDLPATSCGYAATNYPTPTATLPAAIQDLVDKGYEVIKNDGKTTKVFVGPDGHIFAIAVGQPCDPTYKEDHDEGTQL</sequence>
<protein>
    <submittedName>
        <fullName evidence="2">Uncharacterized protein</fullName>
    </submittedName>
</protein>
<organism evidence="2 3">
    <name type="scientific">Hypholoma sublateritium (strain FD-334 SS-4)</name>
    <dbReference type="NCBI Taxonomy" id="945553"/>
    <lineage>
        <taxon>Eukaryota</taxon>
        <taxon>Fungi</taxon>
        <taxon>Dikarya</taxon>
        <taxon>Basidiomycota</taxon>
        <taxon>Agaricomycotina</taxon>
        <taxon>Agaricomycetes</taxon>
        <taxon>Agaricomycetidae</taxon>
        <taxon>Agaricales</taxon>
        <taxon>Agaricineae</taxon>
        <taxon>Strophariaceae</taxon>
        <taxon>Hypholoma</taxon>
    </lineage>
</organism>
<feature type="region of interest" description="Disordered" evidence="1">
    <location>
        <begin position="103"/>
        <end position="197"/>
    </location>
</feature>
<accession>A0A0D2NEC9</accession>
<feature type="compositionally biased region" description="Polar residues" evidence="1">
    <location>
        <begin position="123"/>
        <end position="138"/>
    </location>
</feature>
<feature type="compositionally biased region" description="Polar residues" evidence="1">
    <location>
        <begin position="168"/>
        <end position="178"/>
    </location>
</feature>
<name>A0A0D2NEC9_HYPSF</name>